<dbReference type="Proteomes" id="UP000320216">
    <property type="component" value="Chromosome"/>
</dbReference>
<evidence type="ECO:0000313" key="2">
    <source>
        <dbReference type="Proteomes" id="UP000320216"/>
    </source>
</evidence>
<accession>A0A5B8M8E3</accession>
<gene>
    <name evidence="1" type="ORF">FPZ11_07355</name>
</gene>
<proteinExistence type="predicted"/>
<dbReference type="PANTHER" id="PTHR34071">
    <property type="entry name" value="5-NITROIMIDAZOLE ANTIBIOTICS RESISTANCE PROTEIN, NIMA-FAMILY-RELATED PROTEIN-RELATED"/>
    <property type="match status" value="1"/>
</dbReference>
<sequence>MPELMSRDRSALDALLASTIVGHVAYVDETGAPGLLPTAVARWGDELVVHGSTGSRWMRLVAGAAAAVSITAVDGVIVARSAFESSLAYRSAVVFGAFRRLDGDEKLEALDVLTERLLPGRVAEVRRPTKKELAATLVLAMPLDEWSLRVSDGWSEDPDDDIASDAWAGVVRFGARPTSAAVAPDVRGGIPMPPSVTGFRAAH</sequence>
<dbReference type="Pfam" id="PF12900">
    <property type="entry name" value="Pyridox_ox_2"/>
    <property type="match status" value="1"/>
</dbReference>
<evidence type="ECO:0000313" key="1">
    <source>
        <dbReference type="EMBL" id="QDZ16767.1"/>
    </source>
</evidence>
<dbReference type="KEGG" id="huw:FPZ11_07355"/>
<dbReference type="InterPro" id="IPR012349">
    <property type="entry name" value="Split_barrel_FMN-bd"/>
</dbReference>
<protein>
    <submittedName>
        <fullName evidence="1">Pyridoxamine 5'-phosphate oxidase family protein</fullName>
    </submittedName>
</protein>
<organism evidence="1 2">
    <name type="scientific">Humibacter ginsenosidimutans</name>
    <dbReference type="NCBI Taxonomy" id="2599293"/>
    <lineage>
        <taxon>Bacteria</taxon>
        <taxon>Bacillati</taxon>
        <taxon>Actinomycetota</taxon>
        <taxon>Actinomycetes</taxon>
        <taxon>Micrococcales</taxon>
        <taxon>Microbacteriaceae</taxon>
        <taxon>Humibacter</taxon>
    </lineage>
</organism>
<dbReference type="EMBL" id="CP042305">
    <property type="protein sequence ID" value="QDZ16767.1"/>
    <property type="molecule type" value="Genomic_DNA"/>
</dbReference>
<dbReference type="InterPro" id="IPR024747">
    <property type="entry name" value="Pyridox_Oxase-rel"/>
</dbReference>
<dbReference type="SUPFAM" id="SSF50475">
    <property type="entry name" value="FMN-binding split barrel"/>
    <property type="match status" value="1"/>
</dbReference>
<dbReference type="AlphaFoldDB" id="A0A5B8M8E3"/>
<dbReference type="PANTHER" id="PTHR34071:SF2">
    <property type="entry name" value="FLAVIN-NUCLEOTIDE-BINDING PROTEIN"/>
    <property type="match status" value="1"/>
</dbReference>
<keyword evidence="2" id="KW-1185">Reference proteome</keyword>
<reference evidence="1 2" key="1">
    <citation type="submission" date="2019-07" db="EMBL/GenBank/DDBJ databases">
        <title>Full genome sequence of Humibacter sp. WJ7-1.</title>
        <authorList>
            <person name="Im W.-T."/>
        </authorList>
    </citation>
    <scope>NUCLEOTIDE SEQUENCE [LARGE SCALE GENOMIC DNA]</scope>
    <source>
        <strain evidence="1 2">WJ7-1</strain>
    </source>
</reference>
<name>A0A5B8M8E3_9MICO</name>
<dbReference type="OrthoDB" id="116031at2"/>
<dbReference type="Gene3D" id="2.30.110.10">
    <property type="entry name" value="Electron Transport, Fmn-binding Protein, Chain A"/>
    <property type="match status" value="1"/>
</dbReference>